<evidence type="ECO:0000259" key="6">
    <source>
        <dbReference type="Pfam" id="PF25954"/>
    </source>
</evidence>
<dbReference type="Proteomes" id="UP000664122">
    <property type="component" value="Unassembled WGS sequence"/>
</dbReference>
<dbReference type="Pfam" id="PF25876">
    <property type="entry name" value="HH_MFP_RND"/>
    <property type="match status" value="1"/>
</dbReference>
<dbReference type="PANTHER" id="PTHR30469:SF15">
    <property type="entry name" value="HLYD FAMILY OF SECRETION PROTEINS"/>
    <property type="match status" value="1"/>
</dbReference>
<evidence type="ECO:0000256" key="2">
    <source>
        <dbReference type="SAM" id="Coils"/>
    </source>
</evidence>
<evidence type="ECO:0000259" key="4">
    <source>
        <dbReference type="Pfam" id="PF25876"/>
    </source>
</evidence>
<feature type="domain" description="Multidrug resistance protein MdtA-like alpha-helical hairpin" evidence="4">
    <location>
        <begin position="100"/>
        <end position="168"/>
    </location>
</feature>
<evidence type="ECO:0000256" key="1">
    <source>
        <dbReference type="ARBA" id="ARBA00009477"/>
    </source>
</evidence>
<dbReference type="Gene3D" id="2.40.30.170">
    <property type="match status" value="1"/>
</dbReference>
<reference evidence="7" key="1">
    <citation type="submission" date="2021-03" db="EMBL/GenBank/DDBJ databases">
        <title>Whole genome sequence of Jiella sp. CQZ9-1.</title>
        <authorList>
            <person name="Tuo L."/>
        </authorList>
    </citation>
    <scope>NUCLEOTIDE SEQUENCE</scope>
    <source>
        <strain evidence="7">CQZ9-1</strain>
    </source>
</reference>
<dbReference type="GO" id="GO:1990281">
    <property type="term" value="C:efflux pump complex"/>
    <property type="evidence" value="ECO:0007669"/>
    <property type="project" value="TreeGrafter"/>
</dbReference>
<dbReference type="Pfam" id="PF25917">
    <property type="entry name" value="BSH_RND"/>
    <property type="match status" value="1"/>
</dbReference>
<dbReference type="InterPro" id="IPR006143">
    <property type="entry name" value="RND_pump_MFP"/>
</dbReference>
<feature type="coiled-coil region" evidence="2">
    <location>
        <begin position="92"/>
        <end position="164"/>
    </location>
</feature>
<dbReference type="AlphaFoldDB" id="A0A939JQP4"/>
<dbReference type="PROSITE" id="PS51257">
    <property type="entry name" value="PROKAR_LIPOPROTEIN"/>
    <property type="match status" value="1"/>
</dbReference>
<evidence type="ECO:0000313" key="7">
    <source>
        <dbReference type="EMBL" id="MBO0661083.1"/>
    </source>
</evidence>
<dbReference type="InterPro" id="IPR058624">
    <property type="entry name" value="MdtA-like_HH"/>
</dbReference>
<dbReference type="InterPro" id="IPR058792">
    <property type="entry name" value="Beta-barrel_RND_2"/>
</dbReference>
<keyword evidence="8" id="KW-1185">Reference proteome</keyword>
<feature type="signal peptide" evidence="3">
    <location>
        <begin position="1"/>
        <end position="23"/>
    </location>
</feature>
<dbReference type="NCBIfam" id="TIGR01730">
    <property type="entry name" value="RND_mfp"/>
    <property type="match status" value="1"/>
</dbReference>
<protein>
    <submittedName>
        <fullName evidence="7">Efflux RND transporter periplasmic adaptor subunit</fullName>
    </submittedName>
</protein>
<dbReference type="Gene3D" id="1.10.287.470">
    <property type="entry name" value="Helix hairpin bin"/>
    <property type="match status" value="1"/>
</dbReference>
<dbReference type="SUPFAM" id="SSF111369">
    <property type="entry name" value="HlyD-like secretion proteins"/>
    <property type="match status" value="1"/>
</dbReference>
<feature type="chain" id="PRO_5037705041" evidence="3">
    <location>
        <begin position="24"/>
        <end position="361"/>
    </location>
</feature>
<feature type="domain" description="Multidrug resistance protein MdtA-like barrel-sandwich hybrid" evidence="5">
    <location>
        <begin position="68"/>
        <end position="196"/>
    </location>
</feature>
<proteinExistence type="inferred from homology"/>
<evidence type="ECO:0000256" key="3">
    <source>
        <dbReference type="SAM" id="SignalP"/>
    </source>
</evidence>
<comment type="similarity">
    <text evidence="1">Belongs to the membrane fusion protein (MFP) (TC 8.A.1) family.</text>
</comment>
<evidence type="ECO:0000259" key="5">
    <source>
        <dbReference type="Pfam" id="PF25917"/>
    </source>
</evidence>
<sequence>MARLSTILAAMLAAALIAGCRESGDKEPPLPPRPVLTTTLTTIDPQVLGYSGTVEPRFETKLAFRTLGRMVSRQVDVGDSVKKGEPLATIDAQSLDADMRSAKAQLDSAEIQDRNARAAADRTKTLFSEKTVSQSQLDDSRQSLAAAEAQLVNAKAQLAKAQNALSYAILAAPYGGVITARQADIGQVVSAGEQVMTLARTDQLEAVIDVPSDQMAGIAIGTPFETVLQIDPSIKVMGKVREIAPQADALTRTQRVRIMLDKPPTALRIGSIIEAVPAEKAKKPIMLLPPEAILKDGDKTLVWVVDTKAKTVRRQAIEIETAVGGQIILLSGLKPGAVIVTAGIHSLKEGQTVSLSGGLPS</sequence>
<dbReference type="Gene3D" id="2.40.420.20">
    <property type="match status" value="1"/>
</dbReference>
<dbReference type="Gene3D" id="2.40.50.100">
    <property type="match status" value="1"/>
</dbReference>
<feature type="domain" description="CusB-like beta-barrel" evidence="6">
    <location>
        <begin position="207"/>
        <end position="273"/>
    </location>
</feature>
<name>A0A939JQP4_9HYPH</name>
<dbReference type="Pfam" id="PF25954">
    <property type="entry name" value="Beta-barrel_RND_2"/>
    <property type="match status" value="1"/>
</dbReference>
<evidence type="ECO:0000313" key="8">
    <source>
        <dbReference type="Proteomes" id="UP000664122"/>
    </source>
</evidence>
<keyword evidence="3" id="KW-0732">Signal</keyword>
<accession>A0A939JQP4</accession>
<keyword evidence="2" id="KW-0175">Coiled coil</keyword>
<comment type="caution">
    <text evidence="7">The sequence shown here is derived from an EMBL/GenBank/DDBJ whole genome shotgun (WGS) entry which is preliminary data.</text>
</comment>
<dbReference type="EMBL" id="JAFMPP010000001">
    <property type="protein sequence ID" value="MBO0661083.1"/>
    <property type="molecule type" value="Genomic_DNA"/>
</dbReference>
<dbReference type="GO" id="GO:0015562">
    <property type="term" value="F:efflux transmembrane transporter activity"/>
    <property type="evidence" value="ECO:0007669"/>
    <property type="project" value="InterPro"/>
</dbReference>
<dbReference type="InterPro" id="IPR058625">
    <property type="entry name" value="MdtA-like_BSH"/>
</dbReference>
<gene>
    <name evidence="7" type="ORF">J1C48_00715</name>
</gene>
<organism evidence="7 8">
    <name type="scientific">Jiella flava</name>
    <dbReference type="NCBI Taxonomy" id="2816857"/>
    <lineage>
        <taxon>Bacteria</taxon>
        <taxon>Pseudomonadati</taxon>
        <taxon>Pseudomonadota</taxon>
        <taxon>Alphaproteobacteria</taxon>
        <taxon>Hyphomicrobiales</taxon>
        <taxon>Aurantimonadaceae</taxon>
        <taxon>Jiella</taxon>
    </lineage>
</organism>
<dbReference type="PANTHER" id="PTHR30469">
    <property type="entry name" value="MULTIDRUG RESISTANCE PROTEIN MDTA"/>
    <property type="match status" value="1"/>
</dbReference>